<evidence type="ECO:0000313" key="2">
    <source>
        <dbReference type="Proteomes" id="UP000230407"/>
    </source>
</evidence>
<gene>
    <name evidence="1" type="ORF">CUT44_18715</name>
</gene>
<comment type="caution">
    <text evidence="1">The sequence shown here is derived from an EMBL/GenBank/DDBJ whole genome shotgun (WGS) entry which is preliminary data.</text>
</comment>
<keyword evidence="2" id="KW-1185">Reference proteome</keyword>
<proteinExistence type="predicted"/>
<name>A0A2M8LX32_9ACTN</name>
<evidence type="ECO:0008006" key="3">
    <source>
        <dbReference type="Google" id="ProtNLM"/>
    </source>
</evidence>
<dbReference type="EMBL" id="PGGW01000058">
    <property type="protein sequence ID" value="PJE96518.1"/>
    <property type="molecule type" value="Genomic_DNA"/>
</dbReference>
<dbReference type="Proteomes" id="UP000230407">
    <property type="component" value="Unassembled WGS sequence"/>
</dbReference>
<protein>
    <recommendedName>
        <fullName evidence="3">CARDB domain-containing protein</fullName>
    </recommendedName>
</protein>
<reference evidence="1 2" key="1">
    <citation type="submission" date="2017-11" db="EMBL/GenBank/DDBJ databases">
        <title>Streptomyces carmine sp. nov., a novel actinomycete isolated from Sophora alopecuroides in Xinjiang, China.</title>
        <authorList>
            <person name="Wang Y."/>
            <person name="Luo X."/>
            <person name="Wan C."/>
            <person name="Zhang L."/>
        </authorList>
    </citation>
    <scope>NUCLEOTIDE SEQUENCE [LARGE SCALE GENOMIC DNA]</scope>
    <source>
        <strain evidence="1 2">TRM SA0054</strain>
    </source>
</reference>
<dbReference type="AlphaFoldDB" id="A0A2M8LX32"/>
<sequence>MWVSVEVTNQGGESASYEIEIRVTGPEGFNATVRATTNVLAPGEQASQAHTAMDMSGAPVPERAEVSIVSVTRAPS</sequence>
<evidence type="ECO:0000313" key="1">
    <source>
        <dbReference type="EMBL" id="PJE96518.1"/>
    </source>
</evidence>
<accession>A0A2M8LX32</accession>
<organism evidence="1 2">
    <name type="scientific">Streptomyces carminius</name>
    <dbReference type="NCBI Taxonomy" id="2665496"/>
    <lineage>
        <taxon>Bacteria</taxon>
        <taxon>Bacillati</taxon>
        <taxon>Actinomycetota</taxon>
        <taxon>Actinomycetes</taxon>
        <taxon>Kitasatosporales</taxon>
        <taxon>Streptomycetaceae</taxon>
        <taxon>Streptomyces</taxon>
    </lineage>
</organism>